<proteinExistence type="predicted"/>
<keyword evidence="4" id="KW-1185">Reference proteome</keyword>
<sequence length="155" mass="17356">MPARHTEPPVMFHYREGTQPMDDQMKQIGDNQPGQKSPLRPMLAVRRGRQLRPFFFHMGPVALSITSVLLIGLMAVLYLGQVGQAAVANQQLQDIRSQQATLQRENQDLSQTIAIERSPAYITKQAIRAGLVPVNLRNVRTIQVPGLQPVQNPEK</sequence>
<keyword evidence="1" id="KW-0175">Coiled coil</keyword>
<dbReference type="AlphaFoldDB" id="A0A5A5TBJ9"/>
<evidence type="ECO:0008006" key="5">
    <source>
        <dbReference type="Google" id="ProtNLM"/>
    </source>
</evidence>
<feature type="coiled-coil region" evidence="1">
    <location>
        <begin position="85"/>
        <end position="112"/>
    </location>
</feature>
<evidence type="ECO:0000256" key="2">
    <source>
        <dbReference type="SAM" id="Phobius"/>
    </source>
</evidence>
<reference evidence="3 4" key="1">
    <citation type="submission" date="2019-01" db="EMBL/GenBank/DDBJ databases">
        <title>Draft genome sequence of Dictyobacter sp. Uno17.</title>
        <authorList>
            <person name="Wang C.M."/>
            <person name="Zheng Y."/>
            <person name="Sakai Y."/>
            <person name="Abe K."/>
            <person name="Yokota A."/>
            <person name="Yabe S."/>
        </authorList>
    </citation>
    <scope>NUCLEOTIDE SEQUENCE [LARGE SCALE GENOMIC DNA]</scope>
    <source>
        <strain evidence="3 4">Uno17</strain>
    </source>
</reference>
<evidence type="ECO:0000313" key="3">
    <source>
        <dbReference type="EMBL" id="GCF08294.1"/>
    </source>
</evidence>
<dbReference type="EMBL" id="BIXY01000021">
    <property type="protein sequence ID" value="GCF08294.1"/>
    <property type="molecule type" value="Genomic_DNA"/>
</dbReference>
<keyword evidence="2" id="KW-0472">Membrane</keyword>
<accession>A0A5A5TBJ9</accession>
<feature type="transmembrane region" description="Helical" evidence="2">
    <location>
        <begin position="54"/>
        <end position="79"/>
    </location>
</feature>
<keyword evidence="2" id="KW-1133">Transmembrane helix</keyword>
<keyword evidence="2" id="KW-0812">Transmembrane</keyword>
<dbReference type="Proteomes" id="UP000322530">
    <property type="component" value="Unassembled WGS sequence"/>
</dbReference>
<protein>
    <recommendedName>
        <fullName evidence="5">Cell division protein FtsL</fullName>
    </recommendedName>
</protein>
<evidence type="ECO:0000313" key="4">
    <source>
        <dbReference type="Proteomes" id="UP000322530"/>
    </source>
</evidence>
<evidence type="ECO:0000256" key="1">
    <source>
        <dbReference type="SAM" id="Coils"/>
    </source>
</evidence>
<gene>
    <name evidence="3" type="ORF">KDI_18580</name>
</gene>
<comment type="caution">
    <text evidence="3">The sequence shown here is derived from an EMBL/GenBank/DDBJ whole genome shotgun (WGS) entry which is preliminary data.</text>
</comment>
<name>A0A5A5TBJ9_9CHLR</name>
<organism evidence="3 4">
    <name type="scientific">Dictyobacter arantiisoli</name>
    <dbReference type="NCBI Taxonomy" id="2014874"/>
    <lineage>
        <taxon>Bacteria</taxon>
        <taxon>Bacillati</taxon>
        <taxon>Chloroflexota</taxon>
        <taxon>Ktedonobacteria</taxon>
        <taxon>Ktedonobacterales</taxon>
        <taxon>Dictyobacteraceae</taxon>
        <taxon>Dictyobacter</taxon>
    </lineage>
</organism>